<evidence type="ECO:0000256" key="2">
    <source>
        <dbReference type="ARBA" id="ARBA00008016"/>
    </source>
</evidence>
<dbReference type="Pfam" id="PF02463">
    <property type="entry name" value="SMC_N"/>
    <property type="match status" value="1"/>
</dbReference>
<evidence type="ECO:0000256" key="6">
    <source>
        <dbReference type="ARBA" id="ARBA00022741"/>
    </source>
</evidence>
<evidence type="ECO:0000313" key="16">
    <source>
        <dbReference type="EMBL" id="PTV04983.1"/>
    </source>
</evidence>
<comment type="subcellular location">
    <subcellularLocation>
        <location evidence="1 12 13">Cytoplasm</location>
    </subcellularLocation>
</comment>
<keyword evidence="4 12" id="KW-0963">Cytoplasm</keyword>
<keyword evidence="9 12" id="KW-0238">DNA-binding</keyword>
<dbReference type="CDD" id="cd03242">
    <property type="entry name" value="ABC_RecF"/>
    <property type="match status" value="1"/>
</dbReference>
<keyword evidence="5 12" id="KW-0235">DNA replication</keyword>
<evidence type="ECO:0000313" key="18">
    <source>
        <dbReference type="Proteomes" id="UP000027731"/>
    </source>
</evidence>
<evidence type="ECO:0000256" key="11">
    <source>
        <dbReference type="ARBA" id="ARBA00023236"/>
    </source>
</evidence>
<proteinExistence type="inferred from homology"/>
<evidence type="ECO:0000256" key="4">
    <source>
        <dbReference type="ARBA" id="ARBA00022490"/>
    </source>
</evidence>
<dbReference type="GO" id="GO:0005737">
    <property type="term" value="C:cytoplasm"/>
    <property type="evidence" value="ECO:0007669"/>
    <property type="project" value="UniProtKB-SubCell"/>
</dbReference>
<dbReference type="NCBIfam" id="TIGR00611">
    <property type="entry name" value="recf"/>
    <property type="match status" value="1"/>
</dbReference>
<dbReference type="GO" id="GO:0003697">
    <property type="term" value="F:single-stranded DNA binding"/>
    <property type="evidence" value="ECO:0007669"/>
    <property type="project" value="UniProtKB-UniRule"/>
</dbReference>
<evidence type="ECO:0000256" key="8">
    <source>
        <dbReference type="ARBA" id="ARBA00022840"/>
    </source>
</evidence>
<dbReference type="Proteomes" id="UP000244083">
    <property type="component" value="Unassembled WGS sequence"/>
</dbReference>
<evidence type="ECO:0000256" key="3">
    <source>
        <dbReference type="ARBA" id="ARBA00020170"/>
    </source>
</evidence>
<gene>
    <name evidence="12" type="primary">recF</name>
    <name evidence="17" type="ORF">C5O77_05520</name>
    <name evidence="16" type="ORF">DB325_02445</name>
    <name evidence="15" type="ORF">LR3_07745</name>
</gene>
<name>A0A073K296_LIMRT</name>
<evidence type="ECO:0000313" key="19">
    <source>
        <dbReference type="Proteomes" id="UP000244083"/>
    </source>
</evidence>
<dbReference type="EMBL" id="PTLS01000027">
    <property type="protein sequence ID" value="RMX25638.1"/>
    <property type="molecule type" value="Genomic_DNA"/>
</dbReference>
<dbReference type="Proteomes" id="UP000027731">
    <property type="component" value="Unassembled WGS sequence"/>
</dbReference>
<evidence type="ECO:0000313" key="15">
    <source>
        <dbReference type="EMBL" id="KEK15652.1"/>
    </source>
</evidence>
<dbReference type="GO" id="GO:0006302">
    <property type="term" value="P:double-strand break repair"/>
    <property type="evidence" value="ECO:0007669"/>
    <property type="project" value="TreeGrafter"/>
</dbReference>
<comment type="similarity">
    <text evidence="2 12 13">Belongs to the RecF family.</text>
</comment>
<dbReference type="InterPro" id="IPR027417">
    <property type="entry name" value="P-loop_NTPase"/>
</dbReference>
<dbReference type="PANTHER" id="PTHR32182:SF0">
    <property type="entry name" value="DNA REPLICATION AND REPAIR PROTEIN RECF"/>
    <property type="match status" value="1"/>
</dbReference>
<keyword evidence="11 12" id="KW-0742">SOS response</keyword>
<dbReference type="RefSeq" id="WP_035168944.1">
    <property type="nucleotide sequence ID" value="NZ_CP128363.1"/>
</dbReference>
<dbReference type="InterPro" id="IPR018078">
    <property type="entry name" value="DNA-binding_RecF_CS"/>
</dbReference>
<evidence type="ECO:0000256" key="12">
    <source>
        <dbReference type="HAMAP-Rule" id="MF_00365"/>
    </source>
</evidence>
<dbReference type="GO" id="GO:0005524">
    <property type="term" value="F:ATP binding"/>
    <property type="evidence" value="ECO:0007669"/>
    <property type="project" value="UniProtKB-UniRule"/>
</dbReference>
<evidence type="ECO:0000256" key="9">
    <source>
        <dbReference type="ARBA" id="ARBA00023125"/>
    </source>
</evidence>
<comment type="caution">
    <text evidence="15">The sequence shown here is derived from an EMBL/GenBank/DDBJ whole genome shotgun (WGS) entry which is preliminary data.</text>
</comment>
<reference evidence="17 20" key="3">
    <citation type="journal article" date="2018" name="J Appl Environ Microbiol">
        <title>The gut symbionts Lactobacillus reuteri R2lc and 2010 encode a polyketide synthase cluster that activates the mammalian aryl-hydrocarbon receptor.</title>
        <authorList>
            <person name="Ozcam M."/>
            <person name="Roos S."/>
            <person name="Van Pijkeren J.P."/>
        </authorList>
    </citation>
    <scope>NUCLEOTIDE SEQUENCE [LARGE SCALE GENOMIC DNA]</scope>
    <source>
        <strain evidence="17 20">R2lc</strain>
    </source>
</reference>
<sequence>MILTELHLHHFRNYQDLTVHFNPGVNVLIGHNAQGKTNMLEAIYVLSLTKSHRTSNDHELINWQEKSALISGTVEKSIGKIPLELQFSSKGKKAKVNHLEQARLSQYVGQLNAILFAPEDLSLVKGSPALRRHFMDREFSQMSSKYLYNAGQYRTLLRQKNKYLKQLKYKQQTDRVLLGVLSDQLAAFGAEVIIARQHFLKHLEGWAADLHQEISLNRESLQLEYVNQLKVNDDTTVEEAYQALFKLYQDNEQREIEQGTTIYGPHRDDIRFLVNNKNVQAFGSQGQQRTTALSVKLAEIDLMKEQTGEYPLLLLDDVLSELDTIRQTHLLTAIQNKVQTFLTTTSLSDVARQLINEPTIFEIEHGTLNKEEVK</sequence>
<reference evidence="15 18" key="1">
    <citation type="submission" date="2014-06" db="EMBL/GenBank/DDBJ databases">
        <title>Genetic determinant of reutericyclin biosynthesis of Lactobacillus reuteri.</title>
        <authorList>
            <person name="Lin X."/>
            <person name="Duar R."/>
            <person name="Walter J."/>
            <person name="Gaenzle M."/>
        </authorList>
    </citation>
    <scope>NUCLEOTIDE SEQUENCE [LARGE SCALE GENOMIC DNA]</scope>
    <source>
        <strain evidence="15 18">LTH2584</strain>
    </source>
</reference>
<evidence type="ECO:0000313" key="17">
    <source>
        <dbReference type="EMBL" id="RMX25638.1"/>
    </source>
</evidence>
<dbReference type="InterPro" id="IPR042174">
    <property type="entry name" value="RecF_2"/>
</dbReference>
<dbReference type="SUPFAM" id="SSF52540">
    <property type="entry name" value="P-loop containing nucleoside triphosphate hydrolases"/>
    <property type="match status" value="1"/>
</dbReference>
<dbReference type="PANTHER" id="PTHR32182">
    <property type="entry name" value="DNA REPLICATION AND REPAIR PROTEIN RECF"/>
    <property type="match status" value="1"/>
</dbReference>
<keyword evidence="10 12" id="KW-0234">DNA repair</keyword>
<evidence type="ECO:0000256" key="10">
    <source>
        <dbReference type="ARBA" id="ARBA00023204"/>
    </source>
</evidence>
<evidence type="ECO:0000256" key="1">
    <source>
        <dbReference type="ARBA" id="ARBA00004496"/>
    </source>
</evidence>
<dbReference type="InterPro" id="IPR001238">
    <property type="entry name" value="DNA-binding_RecF"/>
</dbReference>
<reference evidence="16" key="2">
    <citation type="journal article" date="2018" name="Genome Announc.">
        <title>Fifty-Six Draft Genome Sequences of 10 Lactobacillus Species from 22 Commercial Dietary Supplements.</title>
        <authorList>
            <person name="Gangiredla J."/>
            <person name="Barnaba T.J."/>
            <person name="Mammel M.K."/>
            <person name="Lacher D.W."/>
            <person name="Elkins C.A."/>
            <person name="Lampel K.A."/>
            <person name="Whitehouse C.A."/>
            <person name="Tartera C."/>
        </authorList>
    </citation>
    <scope>NUCLEOTIDE SEQUENCE</scope>
    <source>
        <strain evidence="16">DS12_10</strain>
    </source>
</reference>
<dbReference type="GO" id="GO:0000731">
    <property type="term" value="P:DNA synthesis involved in DNA repair"/>
    <property type="evidence" value="ECO:0007669"/>
    <property type="project" value="TreeGrafter"/>
</dbReference>
<dbReference type="EMBL" id="QAZN01000002">
    <property type="protein sequence ID" value="PTV04983.1"/>
    <property type="molecule type" value="Genomic_DNA"/>
</dbReference>
<protein>
    <recommendedName>
        <fullName evidence="3 12">DNA replication and repair protein RecF</fullName>
    </recommendedName>
</protein>
<keyword evidence="7 12" id="KW-0227">DNA damage</keyword>
<dbReference type="PROSITE" id="PS00617">
    <property type="entry name" value="RECF_1"/>
    <property type="match status" value="1"/>
</dbReference>
<dbReference type="GO" id="GO:0006260">
    <property type="term" value="P:DNA replication"/>
    <property type="evidence" value="ECO:0007669"/>
    <property type="project" value="UniProtKB-UniRule"/>
</dbReference>
<evidence type="ECO:0000313" key="20">
    <source>
        <dbReference type="Proteomes" id="UP000276940"/>
    </source>
</evidence>
<dbReference type="EMBL" id="JOSX01000013">
    <property type="protein sequence ID" value="KEK15652.1"/>
    <property type="molecule type" value="Genomic_DNA"/>
</dbReference>
<dbReference type="Proteomes" id="UP000276940">
    <property type="component" value="Unassembled WGS sequence"/>
</dbReference>
<evidence type="ECO:0000256" key="5">
    <source>
        <dbReference type="ARBA" id="ARBA00022705"/>
    </source>
</evidence>
<dbReference type="HAMAP" id="MF_00365">
    <property type="entry name" value="RecF"/>
    <property type="match status" value="1"/>
</dbReference>
<feature type="binding site" evidence="12">
    <location>
        <begin position="30"/>
        <end position="37"/>
    </location>
    <ligand>
        <name>ATP</name>
        <dbReference type="ChEBI" id="CHEBI:30616"/>
    </ligand>
</feature>
<organism evidence="15 18">
    <name type="scientific">Limosilactobacillus reuteri</name>
    <name type="common">Lactobacillus reuteri</name>
    <dbReference type="NCBI Taxonomy" id="1598"/>
    <lineage>
        <taxon>Bacteria</taxon>
        <taxon>Bacillati</taxon>
        <taxon>Bacillota</taxon>
        <taxon>Bacilli</taxon>
        <taxon>Lactobacillales</taxon>
        <taxon>Lactobacillaceae</taxon>
        <taxon>Limosilactobacillus</taxon>
    </lineage>
</organism>
<keyword evidence="8 12" id="KW-0067">ATP-binding</keyword>
<evidence type="ECO:0000256" key="7">
    <source>
        <dbReference type="ARBA" id="ARBA00022763"/>
    </source>
</evidence>
<dbReference type="GO" id="GO:0009432">
    <property type="term" value="P:SOS response"/>
    <property type="evidence" value="ECO:0007669"/>
    <property type="project" value="UniProtKB-UniRule"/>
</dbReference>
<reference evidence="19" key="4">
    <citation type="submission" date="2018-04" db="EMBL/GenBank/DDBJ databases">
        <title>Draft Genome Sequences of 10 Lactobacillus Species from 22 Commercial Probiotic Products.</title>
        <authorList>
            <person name="Gangiredla J."/>
            <person name="Barnaba T.J."/>
            <person name="Mammel M.K."/>
            <person name="Lacher D.W."/>
            <person name="Elkins C.A."/>
            <person name="Lampel K.A."/>
            <person name="Whitehouse C.A."/>
            <person name="Tartera C."/>
        </authorList>
    </citation>
    <scope>NUCLEOTIDE SEQUENCE [LARGE SCALE GENOMIC DNA]</scope>
    <source>
        <strain evidence="19">DS12_10</strain>
    </source>
</reference>
<comment type="function">
    <text evidence="12 13">The RecF protein is involved in DNA metabolism; it is required for DNA replication and normal SOS inducibility. RecF binds preferentially to single-stranded, linear DNA. It also seems to bind ATP.</text>
</comment>
<dbReference type="AlphaFoldDB" id="A0A073K296"/>
<keyword evidence="6 12" id="KW-0547">Nucleotide-binding</keyword>
<dbReference type="PATRIC" id="fig|1598.90.peg.980"/>
<dbReference type="InterPro" id="IPR003395">
    <property type="entry name" value="RecF/RecN/SMC_N"/>
</dbReference>
<evidence type="ECO:0000256" key="13">
    <source>
        <dbReference type="RuleBase" id="RU000578"/>
    </source>
</evidence>
<evidence type="ECO:0000259" key="14">
    <source>
        <dbReference type="Pfam" id="PF02463"/>
    </source>
</evidence>
<feature type="domain" description="RecF/RecN/SMC N-terminal" evidence="14">
    <location>
        <begin position="3"/>
        <end position="345"/>
    </location>
</feature>
<accession>A0A073K296</accession>
<dbReference type="Gene3D" id="3.40.50.300">
    <property type="entry name" value="P-loop containing nucleotide triphosphate hydrolases"/>
    <property type="match status" value="1"/>
</dbReference>
<dbReference type="Gene3D" id="1.20.1050.90">
    <property type="entry name" value="RecF/RecN/SMC, N-terminal domain"/>
    <property type="match status" value="1"/>
</dbReference>
<dbReference type="PROSITE" id="PS00618">
    <property type="entry name" value="RECF_2"/>
    <property type="match status" value="1"/>
</dbReference>